<dbReference type="Pfam" id="PF00953">
    <property type="entry name" value="Glycos_transf_4"/>
    <property type="match status" value="1"/>
</dbReference>
<feature type="transmembrane region" description="Helical" evidence="7">
    <location>
        <begin position="149"/>
        <end position="171"/>
    </location>
</feature>
<evidence type="ECO:0000313" key="8">
    <source>
        <dbReference type="EMBL" id="ALU11719.1"/>
    </source>
</evidence>
<feature type="transmembrane region" description="Helical" evidence="7">
    <location>
        <begin position="83"/>
        <end position="105"/>
    </location>
</feature>
<feature type="transmembrane region" description="Helical" evidence="7">
    <location>
        <begin position="183"/>
        <end position="216"/>
    </location>
</feature>
<evidence type="ECO:0000256" key="5">
    <source>
        <dbReference type="ARBA" id="ARBA00022989"/>
    </source>
</evidence>
<dbReference type="GO" id="GO:0044038">
    <property type="term" value="P:cell wall macromolecule biosynthetic process"/>
    <property type="evidence" value="ECO:0007669"/>
    <property type="project" value="TreeGrafter"/>
</dbReference>
<reference evidence="8 9" key="1">
    <citation type="submission" date="2013-11" db="EMBL/GenBank/DDBJ databases">
        <title>Comparative genomics of Ignicoccus.</title>
        <authorList>
            <person name="Podar M."/>
        </authorList>
    </citation>
    <scope>NUCLEOTIDE SEQUENCE [LARGE SCALE GENOMIC DNA]</scope>
    <source>
        <strain evidence="8 9">DSM 13165</strain>
    </source>
</reference>
<evidence type="ECO:0000256" key="3">
    <source>
        <dbReference type="ARBA" id="ARBA00022679"/>
    </source>
</evidence>
<dbReference type="PANTHER" id="PTHR22926:SF3">
    <property type="entry name" value="UNDECAPRENYL-PHOSPHATE ALPHA-N-ACETYLGLUCOSAMINYL 1-PHOSPHATE TRANSFERASE"/>
    <property type="match status" value="1"/>
</dbReference>
<feature type="transmembrane region" description="Helical" evidence="7">
    <location>
        <begin position="316"/>
        <end position="338"/>
    </location>
</feature>
<dbReference type="STRING" id="940295.EYM_04070"/>
<keyword evidence="4 7" id="KW-0812">Transmembrane</keyword>
<dbReference type="GO" id="GO:0071555">
    <property type="term" value="P:cell wall organization"/>
    <property type="evidence" value="ECO:0007669"/>
    <property type="project" value="TreeGrafter"/>
</dbReference>
<dbReference type="InterPro" id="IPR000715">
    <property type="entry name" value="Glycosyl_transferase_4"/>
</dbReference>
<evidence type="ECO:0000256" key="2">
    <source>
        <dbReference type="ARBA" id="ARBA00022475"/>
    </source>
</evidence>
<gene>
    <name evidence="8" type="ORF">EYM_04070</name>
</gene>
<dbReference type="GO" id="GO:0016780">
    <property type="term" value="F:phosphotransferase activity, for other substituted phosphate groups"/>
    <property type="evidence" value="ECO:0007669"/>
    <property type="project" value="InterPro"/>
</dbReference>
<dbReference type="KEGG" id="iis:EYM_04070"/>
<feature type="transmembrane region" description="Helical" evidence="7">
    <location>
        <begin position="6"/>
        <end position="28"/>
    </location>
</feature>
<dbReference type="RefSeq" id="WP_083495039.1">
    <property type="nucleotide sequence ID" value="NZ_CP006867.1"/>
</dbReference>
<dbReference type="EMBL" id="CP006867">
    <property type="protein sequence ID" value="ALU11719.1"/>
    <property type="molecule type" value="Genomic_DNA"/>
</dbReference>
<evidence type="ECO:0000256" key="4">
    <source>
        <dbReference type="ARBA" id="ARBA00022692"/>
    </source>
</evidence>
<dbReference type="CDD" id="cd06856">
    <property type="entry name" value="GT_GPT_archaea"/>
    <property type="match status" value="1"/>
</dbReference>
<evidence type="ECO:0000256" key="6">
    <source>
        <dbReference type="ARBA" id="ARBA00023136"/>
    </source>
</evidence>
<comment type="subcellular location">
    <subcellularLocation>
        <location evidence="1">Cell membrane</location>
        <topology evidence="1">Multi-pass membrane protein</topology>
    </subcellularLocation>
</comment>
<feature type="transmembrane region" description="Helical" evidence="7">
    <location>
        <begin position="236"/>
        <end position="260"/>
    </location>
</feature>
<keyword evidence="3 8" id="KW-0808">Transferase</keyword>
<accession>A0A0U3FP23</accession>
<feature type="transmembrane region" description="Helical" evidence="7">
    <location>
        <begin position="117"/>
        <end position="143"/>
    </location>
</feature>
<evidence type="ECO:0000313" key="9">
    <source>
        <dbReference type="Proteomes" id="UP000060778"/>
    </source>
</evidence>
<evidence type="ECO:0000256" key="1">
    <source>
        <dbReference type="ARBA" id="ARBA00004651"/>
    </source>
</evidence>
<keyword evidence="2" id="KW-1003">Cell membrane</keyword>
<dbReference type="AlphaFoldDB" id="A0A0U3FP23"/>
<dbReference type="GO" id="GO:0005886">
    <property type="term" value="C:plasma membrane"/>
    <property type="evidence" value="ECO:0007669"/>
    <property type="project" value="UniProtKB-SubCell"/>
</dbReference>
<dbReference type="Proteomes" id="UP000060778">
    <property type="component" value="Chromosome"/>
</dbReference>
<dbReference type="OrthoDB" id="34534at2157"/>
<name>A0A0U3FP23_9CREN</name>
<proteinExistence type="predicted"/>
<dbReference type="PANTHER" id="PTHR22926">
    <property type="entry name" value="PHOSPHO-N-ACETYLMURAMOYL-PENTAPEPTIDE-TRANSFERASE"/>
    <property type="match status" value="1"/>
</dbReference>
<sequence length="340" mass="36573">MDEPMLLASMIAAITGFITTYYVTMKWIRLAKRVGLVGKDMNKPNEVMVPEAGGVGFVMGSALAISLMIGIEVFVLGVRNYTVYLLASLSVLLMAAFVGFIDDILGWKKGLSHKAKVLSTIPIAIPLMAVKAGTSVMNIPFIGPIDFGIFYSLVIVPIGVVGASNAFNILAGLNGLEASMAIIIFSTLAIVAFHHGAMLACALSIILTASAIAFLLWNKYPAKVFPGDVFTYSVGAMVATIAILGNLEGAALILYAPYFLEFALYVRGKLNGIEKECWGKPVNGCLEPLYDKIYSVTHLLMVVLKKIKGCATEKDVVILLDVIEIAIALVVIYIYVIAWH</sequence>
<keyword evidence="5 7" id="KW-1133">Transmembrane helix</keyword>
<keyword evidence="9" id="KW-1185">Reference proteome</keyword>
<dbReference type="GeneID" id="30680207"/>
<evidence type="ECO:0000256" key="7">
    <source>
        <dbReference type="SAM" id="Phobius"/>
    </source>
</evidence>
<organism evidence="8 9">
    <name type="scientific">Ignicoccus islandicus DSM 13165</name>
    <dbReference type="NCBI Taxonomy" id="940295"/>
    <lineage>
        <taxon>Archaea</taxon>
        <taxon>Thermoproteota</taxon>
        <taxon>Thermoprotei</taxon>
        <taxon>Desulfurococcales</taxon>
        <taxon>Desulfurococcaceae</taxon>
        <taxon>Ignicoccus</taxon>
    </lineage>
</organism>
<feature type="transmembrane region" description="Helical" evidence="7">
    <location>
        <begin position="49"/>
        <end position="71"/>
    </location>
</feature>
<protein>
    <submittedName>
        <fullName evidence="8">Glycosyl transferase family 4</fullName>
    </submittedName>
</protein>
<keyword evidence="6 7" id="KW-0472">Membrane</keyword>